<proteinExistence type="predicted"/>
<dbReference type="InterPro" id="IPR012334">
    <property type="entry name" value="Pectin_lyas_fold"/>
</dbReference>
<dbReference type="InterPro" id="IPR011050">
    <property type="entry name" value="Pectin_lyase_fold/virulence"/>
</dbReference>
<dbReference type="Proteomes" id="UP000762703">
    <property type="component" value="Unassembled WGS sequence"/>
</dbReference>
<protein>
    <recommendedName>
        <fullName evidence="3">Adhesin-like protein</fullName>
    </recommendedName>
</protein>
<reference evidence="1" key="1">
    <citation type="submission" date="2019-04" db="EMBL/GenBank/DDBJ databases">
        <title>Evolution of Biomass-Degrading Anaerobic Consortia Revealed by Metagenomics.</title>
        <authorList>
            <person name="Peng X."/>
        </authorList>
    </citation>
    <scope>NUCLEOTIDE SEQUENCE</scope>
    <source>
        <strain evidence="1">SIG12</strain>
    </source>
</reference>
<dbReference type="EMBL" id="SUTE01000019">
    <property type="protein sequence ID" value="MBE6504576.1"/>
    <property type="molecule type" value="Genomic_DNA"/>
</dbReference>
<dbReference type="InterPro" id="IPR046776">
    <property type="entry name" value="Pectate_lyase_5"/>
</dbReference>
<sequence length="183" mass="19598">MSISAVSANDNITDDVVAIQDSDVVAASFSDLQAIIDSDTSGEINLTEDYVYSDSEITIDKTITINGNNHVIDANGASKVFTITGSNVILNNLTIKNINITSGKTNAILWNGENGQLINCNISDNYVSQFLGAIVYWNASSGLIDGCYFTNNDLSSNTAPISYPVLWFGDDGVVSNSYFINNS</sequence>
<dbReference type="RefSeq" id="WP_303736224.1">
    <property type="nucleotide sequence ID" value="NZ_SUTE01000019.1"/>
</dbReference>
<accession>A0A8T3VEC2</accession>
<gene>
    <name evidence="1" type="ORF">E7Z73_02360</name>
</gene>
<name>A0A8T3VEC2_9EURY</name>
<evidence type="ECO:0000313" key="1">
    <source>
        <dbReference type="EMBL" id="MBE6504576.1"/>
    </source>
</evidence>
<dbReference type="Pfam" id="PF20585">
    <property type="entry name" value="Pectate_lyase_5"/>
    <property type="match status" value="1"/>
</dbReference>
<dbReference type="Gene3D" id="2.160.20.10">
    <property type="entry name" value="Single-stranded right-handed beta-helix, Pectin lyase-like"/>
    <property type="match status" value="1"/>
</dbReference>
<comment type="caution">
    <text evidence="1">The sequence shown here is derived from an EMBL/GenBank/DDBJ whole genome shotgun (WGS) entry which is preliminary data.</text>
</comment>
<dbReference type="AlphaFoldDB" id="A0A8T3VEC2"/>
<organism evidence="1 2">
    <name type="scientific">Methanobrevibacter millerae</name>
    <dbReference type="NCBI Taxonomy" id="230361"/>
    <lineage>
        <taxon>Archaea</taxon>
        <taxon>Methanobacteriati</taxon>
        <taxon>Methanobacteriota</taxon>
        <taxon>Methanomada group</taxon>
        <taxon>Methanobacteria</taxon>
        <taxon>Methanobacteriales</taxon>
        <taxon>Methanobacteriaceae</taxon>
        <taxon>Methanobrevibacter</taxon>
    </lineage>
</organism>
<dbReference type="SUPFAM" id="SSF51126">
    <property type="entry name" value="Pectin lyase-like"/>
    <property type="match status" value="1"/>
</dbReference>
<evidence type="ECO:0008006" key="3">
    <source>
        <dbReference type="Google" id="ProtNLM"/>
    </source>
</evidence>
<evidence type="ECO:0000313" key="2">
    <source>
        <dbReference type="Proteomes" id="UP000762703"/>
    </source>
</evidence>